<dbReference type="AlphaFoldDB" id="A0A4S3ZVK1"/>
<name>A0A4S3ZVK1_9FLAO</name>
<protein>
    <recommendedName>
        <fullName evidence="3">Transposase zinc-ribbon domain-containing protein</fullName>
    </recommendedName>
</protein>
<organism evidence="1 2">
    <name type="scientific">Flavobacterium supellecticarium</name>
    <dbReference type="NCBI Taxonomy" id="2565924"/>
    <lineage>
        <taxon>Bacteria</taxon>
        <taxon>Pseudomonadati</taxon>
        <taxon>Bacteroidota</taxon>
        <taxon>Flavobacteriia</taxon>
        <taxon>Flavobacteriales</taxon>
        <taxon>Flavobacteriaceae</taxon>
        <taxon>Flavobacterium</taxon>
    </lineage>
</organism>
<evidence type="ECO:0000313" key="2">
    <source>
        <dbReference type="Proteomes" id="UP000307507"/>
    </source>
</evidence>
<keyword evidence="2" id="KW-1185">Reference proteome</keyword>
<dbReference type="RefSeq" id="WP_136403220.1">
    <property type="nucleotide sequence ID" value="NZ_SSNZ01000004.1"/>
</dbReference>
<sequence>MERRFMDQNKTITEFQEEVWVKCPSCGKRAIAIANYGLKKSRLSCPNCSYHKELVTQVESFGTMGNLIMAANQYFDAELWLQHPFKNDIFFAYNDKHLYYLENYISAKLREHKERSHFTLLERLPKFYHEGKNRKALLKIIERLKTRF</sequence>
<evidence type="ECO:0000313" key="1">
    <source>
        <dbReference type="EMBL" id="THF49811.1"/>
    </source>
</evidence>
<proteinExistence type="predicted"/>
<gene>
    <name evidence="1" type="ORF">E6C50_10660</name>
</gene>
<dbReference type="Proteomes" id="UP000307507">
    <property type="component" value="Unassembled WGS sequence"/>
</dbReference>
<dbReference type="EMBL" id="SSNZ01000004">
    <property type="protein sequence ID" value="THF49811.1"/>
    <property type="molecule type" value="Genomic_DNA"/>
</dbReference>
<dbReference type="OrthoDB" id="707631at2"/>
<accession>A0A4S3ZVK1</accession>
<reference evidence="1 2" key="1">
    <citation type="submission" date="2019-04" db="EMBL/GenBank/DDBJ databases">
        <title>Flavobacterium sp. nov. isolated from construction timber.</title>
        <authorList>
            <person name="Lin S.-Y."/>
            <person name="Chang C.-T."/>
            <person name="Young C.-C."/>
        </authorList>
    </citation>
    <scope>NUCLEOTIDE SEQUENCE [LARGE SCALE GENOMIC DNA]</scope>
    <source>
        <strain evidence="1 2">CC-CTC003</strain>
    </source>
</reference>
<evidence type="ECO:0008006" key="3">
    <source>
        <dbReference type="Google" id="ProtNLM"/>
    </source>
</evidence>
<comment type="caution">
    <text evidence="1">The sequence shown here is derived from an EMBL/GenBank/DDBJ whole genome shotgun (WGS) entry which is preliminary data.</text>
</comment>